<proteinExistence type="predicted"/>
<dbReference type="STRING" id="1121439.dsat_2142"/>
<dbReference type="PATRIC" id="fig|1121439.3.peg.528"/>
<name>S7TFC2_9BACT</name>
<dbReference type="eggNOG" id="COG3434">
    <property type="taxonomic scope" value="Bacteria"/>
</dbReference>
<dbReference type="InterPro" id="IPR001633">
    <property type="entry name" value="EAL_dom"/>
</dbReference>
<dbReference type="InterPro" id="IPR052340">
    <property type="entry name" value="RNase_Y/CdgJ"/>
</dbReference>
<dbReference type="Gene3D" id="1.10.3210.10">
    <property type="entry name" value="Hypothetical protein af1432"/>
    <property type="match status" value="1"/>
</dbReference>
<dbReference type="EMBL" id="ATHI01000004">
    <property type="protein sequence ID" value="EPR35441.1"/>
    <property type="molecule type" value="Genomic_DNA"/>
</dbReference>
<keyword evidence="2" id="KW-0378">Hydrolase</keyword>
<comment type="caution">
    <text evidence="2">The sequence shown here is derived from an EMBL/GenBank/DDBJ whole genome shotgun (WGS) entry which is preliminary data.</text>
</comment>
<evidence type="ECO:0000259" key="1">
    <source>
        <dbReference type="PROSITE" id="PS51833"/>
    </source>
</evidence>
<accession>S7TFC2</accession>
<dbReference type="PANTHER" id="PTHR33525">
    <property type="match status" value="1"/>
</dbReference>
<dbReference type="AlphaFoldDB" id="S7TFC2"/>
<evidence type="ECO:0000313" key="2">
    <source>
        <dbReference type="EMBL" id="EPR35441.1"/>
    </source>
</evidence>
<dbReference type="PIRSF" id="PIRSF003180">
    <property type="entry name" value="DiGMPpdiest_YuxH"/>
    <property type="match status" value="1"/>
</dbReference>
<dbReference type="InterPro" id="IPR014408">
    <property type="entry name" value="dGMP_Pdiesterase_EAL/HD-GYP"/>
</dbReference>
<organism evidence="2 3">
    <name type="scientific">Alkalidesulfovibrio alkalitolerans DSM 16529</name>
    <dbReference type="NCBI Taxonomy" id="1121439"/>
    <lineage>
        <taxon>Bacteria</taxon>
        <taxon>Pseudomonadati</taxon>
        <taxon>Thermodesulfobacteriota</taxon>
        <taxon>Desulfovibrionia</taxon>
        <taxon>Desulfovibrionales</taxon>
        <taxon>Desulfovibrionaceae</taxon>
        <taxon>Alkalidesulfovibrio</taxon>
    </lineage>
</organism>
<dbReference type="SUPFAM" id="SSF141868">
    <property type="entry name" value="EAL domain-like"/>
    <property type="match status" value="1"/>
</dbReference>
<dbReference type="GO" id="GO:0016787">
    <property type="term" value="F:hydrolase activity"/>
    <property type="evidence" value="ECO:0007669"/>
    <property type="project" value="UniProtKB-KW"/>
</dbReference>
<dbReference type="Pfam" id="PF00563">
    <property type="entry name" value="EAL"/>
    <property type="match status" value="1"/>
</dbReference>
<reference evidence="2 3" key="1">
    <citation type="journal article" date="2013" name="Genome Announc.">
        <title>Draft genome sequences for three mercury-methylating, sulfate-reducing bacteria.</title>
        <authorList>
            <person name="Brown S.D."/>
            <person name="Hurt R.A.Jr."/>
            <person name="Gilmour C.C."/>
            <person name="Elias D.A."/>
        </authorList>
    </citation>
    <scope>NUCLEOTIDE SEQUENCE [LARGE SCALE GENOMIC DNA]</scope>
    <source>
        <strain evidence="2 3">DSM 16529</strain>
    </source>
</reference>
<dbReference type="InterPro" id="IPR013976">
    <property type="entry name" value="HDOD"/>
</dbReference>
<keyword evidence="3" id="KW-1185">Reference proteome</keyword>
<protein>
    <submittedName>
        <fullName evidence="2">Diguanylate phosphodiesterase metal dependent hydrolase domain containing protein</fullName>
    </submittedName>
</protein>
<sequence length="430" mass="47766">MGLTLRSDGLELESVFVARQPIFDRDENIWGYELLFRSSQQAGTSCIVDDDNATSRVIADGFMLAGDGLSHGSKLLINFPARMLVEDAAFALPPDMCVIEILETVRPEPEVIAALRRLKDAGYTLALDDFVGQPGFEPILGMADIVKVDILGRSPKDVIGLYKQLKPYGCKLLAEKIETVKIYELTRQLGFEFFQGFFFCKPTVITGKKISSSELSKLQLLERLGHPDYDVNDLAQIIAVDISLSYRLLRYINSAAFSLRAKIESVRQAIVLLGQKQLAQWLRVVVMSDLSNTRKTGELAFVSAKRARFLELMAAKTGMPSESMFLLGLFSLLDAILGQPMEEVMRDLPLDDDIRDALLGKNSKVLDWLKLVETFDRADWEKLDAALDKLHLDPESAAKSHAQAMAWAAEILGLSTPEDEAPKPRAPSAR</sequence>
<dbReference type="InterPro" id="IPR035919">
    <property type="entry name" value="EAL_sf"/>
</dbReference>
<dbReference type="PROSITE" id="PS51833">
    <property type="entry name" value="HDOD"/>
    <property type="match status" value="1"/>
</dbReference>
<dbReference type="SMART" id="SM00052">
    <property type="entry name" value="EAL"/>
    <property type="match status" value="1"/>
</dbReference>
<dbReference type="Pfam" id="PF08668">
    <property type="entry name" value="HDOD"/>
    <property type="match status" value="1"/>
</dbReference>
<dbReference type="PANTHER" id="PTHR33525:SF4">
    <property type="entry name" value="CYCLIC DI-GMP PHOSPHODIESTERASE CDGJ"/>
    <property type="match status" value="1"/>
</dbReference>
<dbReference type="Gene3D" id="3.20.20.450">
    <property type="entry name" value="EAL domain"/>
    <property type="match status" value="1"/>
</dbReference>
<evidence type="ECO:0000313" key="3">
    <source>
        <dbReference type="Proteomes" id="UP000014975"/>
    </source>
</evidence>
<dbReference type="Proteomes" id="UP000014975">
    <property type="component" value="Unassembled WGS sequence"/>
</dbReference>
<gene>
    <name evidence="2" type="ORF">dsat_2142</name>
</gene>
<feature type="domain" description="HDOD" evidence="1">
    <location>
        <begin position="210"/>
        <end position="396"/>
    </location>
</feature>
<dbReference type="SUPFAM" id="SSF109604">
    <property type="entry name" value="HD-domain/PDEase-like"/>
    <property type="match status" value="1"/>
</dbReference>